<evidence type="ECO:0000256" key="1">
    <source>
        <dbReference type="ARBA" id="ARBA00022806"/>
    </source>
</evidence>
<dbReference type="InterPro" id="IPR027417">
    <property type="entry name" value="P-loop_NTPase"/>
</dbReference>
<dbReference type="Pfam" id="PF04851">
    <property type="entry name" value="ResIII"/>
    <property type="match status" value="1"/>
</dbReference>
<reference evidence="3" key="1">
    <citation type="submission" date="2020-05" db="EMBL/GenBank/DDBJ databases">
        <title>Mycena genomes resolve the evolution of fungal bioluminescence.</title>
        <authorList>
            <person name="Tsai I.J."/>
        </authorList>
    </citation>
    <scope>NUCLEOTIDE SEQUENCE</scope>
    <source>
        <strain evidence="3">CCC161011</strain>
    </source>
</reference>
<name>A0A8H6ZBK7_9AGAR</name>
<evidence type="ECO:0000313" key="4">
    <source>
        <dbReference type="Proteomes" id="UP000620124"/>
    </source>
</evidence>
<dbReference type="GO" id="GO:0016787">
    <property type="term" value="F:hydrolase activity"/>
    <property type="evidence" value="ECO:0007669"/>
    <property type="project" value="InterPro"/>
</dbReference>
<dbReference type="InterPro" id="IPR001650">
    <property type="entry name" value="Helicase_C-like"/>
</dbReference>
<dbReference type="SUPFAM" id="SSF52540">
    <property type="entry name" value="P-loop containing nucleoside triphosphate hydrolases"/>
    <property type="match status" value="1"/>
</dbReference>
<keyword evidence="1" id="KW-0547">Nucleotide-binding</keyword>
<keyword evidence="1" id="KW-0067">ATP-binding</keyword>
<dbReference type="AlphaFoldDB" id="A0A8H6ZBK7"/>
<dbReference type="PROSITE" id="PS51194">
    <property type="entry name" value="HELICASE_CTER"/>
    <property type="match status" value="1"/>
</dbReference>
<comment type="caution">
    <text evidence="3">The sequence shown here is derived from an EMBL/GenBank/DDBJ whole genome shotgun (WGS) entry which is preliminary data.</text>
</comment>
<dbReference type="EMBL" id="JACAZI010000001">
    <property type="protein sequence ID" value="KAF7372695.1"/>
    <property type="molecule type" value="Genomic_DNA"/>
</dbReference>
<dbReference type="GO" id="GO:0003677">
    <property type="term" value="F:DNA binding"/>
    <property type="evidence" value="ECO:0007669"/>
    <property type="project" value="InterPro"/>
</dbReference>
<dbReference type="SMART" id="SM00487">
    <property type="entry name" value="DEXDc"/>
    <property type="match status" value="1"/>
</dbReference>
<dbReference type="Proteomes" id="UP000620124">
    <property type="component" value="Unassembled WGS sequence"/>
</dbReference>
<dbReference type="InterPro" id="IPR014001">
    <property type="entry name" value="Helicase_ATP-bd"/>
</dbReference>
<dbReference type="InterPro" id="IPR006935">
    <property type="entry name" value="Helicase/UvrB_N"/>
</dbReference>
<evidence type="ECO:0000313" key="3">
    <source>
        <dbReference type="EMBL" id="KAF7372695.1"/>
    </source>
</evidence>
<dbReference type="GO" id="GO:0005524">
    <property type="term" value="F:ATP binding"/>
    <property type="evidence" value="ECO:0007669"/>
    <property type="project" value="InterPro"/>
</dbReference>
<feature type="domain" description="Helicase C-terminal" evidence="2">
    <location>
        <begin position="657"/>
        <end position="793"/>
    </location>
</feature>
<organism evidence="3 4">
    <name type="scientific">Mycena venus</name>
    <dbReference type="NCBI Taxonomy" id="2733690"/>
    <lineage>
        <taxon>Eukaryota</taxon>
        <taxon>Fungi</taxon>
        <taxon>Dikarya</taxon>
        <taxon>Basidiomycota</taxon>
        <taxon>Agaricomycotina</taxon>
        <taxon>Agaricomycetes</taxon>
        <taxon>Agaricomycetidae</taxon>
        <taxon>Agaricales</taxon>
        <taxon>Marasmiineae</taxon>
        <taxon>Mycenaceae</taxon>
        <taxon>Mycena</taxon>
    </lineage>
</organism>
<keyword evidence="4" id="KW-1185">Reference proteome</keyword>
<dbReference type="GO" id="GO:0004386">
    <property type="term" value="F:helicase activity"/>
    <property type="evidence" value="ECO:0007669"/>
    <property type="project" value="UniProtKB-KW"/>
</dbReference>
<dbReference type="Gene3D" id="3.40.50.300">
    <property type="entry name" value="P-loop containing nucleotide triphosphate hydrolases"/>
    <property type="match status" value="2"/>
</dbReference>
<proteinExistence type="predicted"/>
<accession>A0A8H6ZBK7</accession>
<keyword evidence="1" id="KW-0347">Helicase</keyword>
<protein>
    <submittedName>
        <fullName evidence="3">SKN1, Beta-glucanase/Beta-glucan synthetase</fullName>
    </submittedName>
</protein>
<dbReference type="OrthoDB" id="2507344at2759"/>
<keyword evidence="1" id="KW-0378">Hydrolase</keyword>
<sequence>MQLIYAARSGQLFEIMDMLKKDSKLTFTEAYEKLFGSDERAGEGAKWLDGEGTALQYDGKFIHARKFKDAYLLARDNYLRIVKEEIWMGYAPPEIQEQDLDPSRLIDNPSNRSPGFCFLDNRENKCHEYRDVYANWLLSIPELRKKFTYIHKGELIWHPGPALDLLHAFDRANNELDVAAVIGAASSVRGTEYANQFLRNGMGAAIRNTQILFKNLCLIGILTKTSAHRLEAHFSPTPPPAKLAALLVQNLAIFHLFQVFLMDWLFGGVEAHRFHEYLHPRVKGNYTSANLSAKLREITEATVGSCLKITSWRKVVGTIMRKRGDALAFEVSKKFYFDTVAQHSSSIANKVYQQATGSVPGISPEHIAGVGVELDVLGWVEEEDRGSGGEVLSGSTMQSIKALIAGEIKTALPIAIQQLEGVVERQVAKWTIQSLYFPALKPVYAAHELPDISHIQPHLSQDPAMKAVLGPKWRGFSCAQQAIALEKMLARDTNIMYIGTCGSGKTFLMLCAAKVFGESRSTIVILLHSGLHLDFIRRAAEMQVTCSKWKPDDKFDSNAPIIWAAVEHLEVGKFHKFCSSLQSSGRLNRIFFDEFHRLVTDIHYRNMFYFFSTLAKHRTQIFAASATVPPVLMTDTQKLSGIQNWHVIRMSVAWKNIVLQCFEYKDEDEPLAALMEQVEQAKTIAELLHTKAFYAGLDDKSKESIFGNWHGSKEQASVSTSLLGSGTDFPCVWVVICVHPPFTFFDWQQEMDHGGRDGRTAFGITMVMKGEKVPFQDETDRLDVGKKELNVAG</sequence>
<evidence type="ECO:0000259" key="2">
    <source>
        <dbReference type="PROSITE" id="PS51194"/>
    </source>
</evidence>
<gene>
    <name evidence="3" type="ORF">MVEN_00132900</name>
</gene>